<sequence length="101" mass="10707">MGLWRKKILLEDSAVGLRSTPPASLISSLRLSLRGAFHVLAQTLSFASLLSLVVLVTSVQAVPAHKRSPADNAKFDLVDAATGAGVEKRSPFPVSDITLLL</sequence>
<name>A0ACB8A1H9_9AGAM</name>
<proteinExistence type="predicted"/>
<gene>
    <name evidence="1" type="ORF">BJ138DRAFT_1129512</name>
</gene>
<reference evidence="1" key="1">
    <citation type="journal article" date="2021" name="New Phytol.">
        <title>Evolutionary innovations through gain and loss of genes in the ectomycorrhizal Boletales.</title>
        <authorList>
            <person name="Wu G."/>
            <person name="Miyauchi S."/>
            <person name="Morin E."/>
            <person name="Kuo A."/>
            <person name="Drula E."/>
            <person name="Varga T."/>
            <person name="Kohler A."/>
            <person name="Feng B."/>
            <person name="Cao Y."/>
            <person name="Lipzen A."/>
            <person name="Daum C."/>
            <person name="Hundley H."/>
            <person name="Pangilinan J."/>
            <person name="Johnson J."/>
            <person name="Barry K."/>
            <person name="LaButti K."/>
            <person name="Ng V."/>
            <person name="Ahrendt S."/>
            <person name="Min B."/>
            <person name="Choi I.G."/>
            <person name="Park H."/>
            <person name="Plett J.M."/>
            <person name="Magnuson J."/>
            <person name="Spatafora J.W."/>
            <person name="Nagy L.G."/>
            <person name="Henrissat B."/>
            <person name="Grigoriev I.V."/>
            <person name="Yang Z.L."/>
            <person name="Xu J."/>
            <person name="Martin F.M."/>
        </authorList>
    </citation>
    <scope>NUCLEOTIDE SEQUENCE</scope>
    <source>
        <strain evidence="1">ATCC 28755</strain>
    </source>
</reference>
<evidence type="ECO:0000313" key="1">
    <source>
        <dbReference type="EMBL" id="KAH7906986.1"/>
    </source>
</evidence>
<protein>
    <submittedName>
        <fullName evidence="1">Uncharacterized protein</fullName>
    </submittedName>
</protein>
<keyword evidence="2" id="KW-1185">Reference proteome</keyword>
<accession>A0ACB8A1H9</accession>
<dbReference type="EMBL" id="MU267952">
    <property type="protein sequence ID" value="KAH7906986.1"/>
    <property type="molecule type" value="Genomic_DNA"/>
</dbReference>
<comment type="caution">
    <text evidence="1">The sequence shown here is derived from an EMBL/GenBank/DDBJ whole genome shotgun (WGS) entry which is preliminary data.</text>
</comment>
<dbReference type="Proteomes" id="UP000790377">
    <property type="component" value="Unassembled WGS sequence"/>
</dbReference>
<organism evidence="1 2">
    <name type="scientific">Hygrophoropsis aurantiaca</name>
    <dbReference type="NCBI Taxonomy" id="72124"/>
    <lineage>
        <taxon>Eukaryota</taxon>
        <taxon>Fungi</taxon>
        <taxon>Dikarya</taxon>
        <taxon>Basidiomycota</taxon>
        <taxon>Agaricomycotina</taxon>
        <taxon>Agaricomycetes</taxon>
        <taxon>Agaricomycetidae</taxon>
        <taxon>Boletales</taxon>
        <taxon>Coniophorineae</taxon>
        <taxon>Hygrophoropsidaceae</taxon>
        <taxon>Hygrophoropsis</taxon>
    </lineage>
</organism>
<evidence type="ECO:0000313" key="2">
    <source>
        <dbReference type="Proteomes" id="UP000790377"/>
    </source>
</evidence>